<comment type="caution">
    <text evidence="1">The sequence shown here is derived from an EMBL/GenBank/DDBJ whole genome shotgun (WGS) entry which is preliminary data.</text>
</comment>
<sequence length="44" mass="5096">MLKINRDGRERERERECWWPEVMTAVVTGDSVASDGRPMMEVGD</sequence>
<protein>
    <submittedName>
        <fullName evidence="1">Uncharacterized protein</fullName>
    </submittedName>
</protein>
<name>A0A834SVC1_9FABA</name>
<evidence type="ECO:0000313" key="1">
    <source>
        <dbReference type="EMBL" id="KAF7808427.1"/>
    </source>
</evidence>
<organism evidence="1 2">
    <name type="scientific">Senna tora</name>
    <dbReference type="NCBI Taxonomy" id="362788"/>
    <lineage>
        <taxon>Eukaryota</taxon>
        <taxon>Viridiplantae</taxon>
        <taxon>Streptophyta</taxon>
        <taxon>Embryophyta</taxon>
        <taxon>Tracheophyta</taxon>
        <taxon>Spermatophyta</taxon>
        <taxon>Magnoliopsida</taxon>
        <taxon>eudicotyledons</taxon>
        <taxon>Gunneridae</taxon>
        <taxon>Pentapetalae</taxon>
        <taxon>rosids</taxon>
        <taxon>fabids</taxon>
        <taxon>Fabales</taxon>
        <taxon>Fabaceae</taxon>
        <taxon>Caesalpinioideae</taxon>
        <taxon>Cassia clade</taxon>
        <taxon>Senna</taxon>
    </lineage>
</organism>
<proteinExistence type="predicted"/>
<evidence type="ECO:0000313" key="2">
    <source>
        <dbReference type="Proteomes" id="UP000634136"/>
    </source>
</evidence>
<keyword evidence="2" id="KW-1185">Reference proteome</keyword>
<dbReference type="AlphaFoldDB" id="A0A834SVC1"/>
<dbReference type="EMBL" id="JAAIUW010000011">
    <property type="protein sequence ID" value="KAF7808427.1"/>
    <property type="molecule type" value="Genomic_DNA"/>
</dbReference>
<reference evidence="1" key="1">
    <citation type="submission" date="2020-09" db="EMBL/GenBank/DDBJ databases">
        <title>Genome-Enabled Discovery of Anthraquinone Biosynthesis in Senna tora.</title>
        <authorList>
            <person name="Kang S.-H."/>
            <person name="Pandey R.P."/>
            <person name="Lee C.-M."/>
            <person name="Sim J.-S."/>
            <person name="Jeong J.-T."/>
            <person name="Choi B.-S."/>
            <person name="Jung M."/>
            <person name="Ginzburg D."/>
            <person name="Zhao K."/>
            <person name="Won S.Y."/>
            <person name="Oh T.-J."/>
            <person name="Yu Y."/>
            <person name="Kim N.-H."/>
            <person name="Lee O.R."/>
            <person name="Lee T.-H."/>
            <person name="Bashyal P."/>
            <person name="Kim T.-S."/>
            <person name="Lee W.-H."/>
            <person name="Kawkins C."/>
            <person name="Kim C.-K."/>
            <person name="Kim J.S."/>
            <person name="Ahn B.O."/>
            <person name="Rhee S.Y."/>
            <person name="Sohng J.K."/>
        </authorList>
    </citation>
    <scope>NUCLEOTIDE SEQUENCE</scope>
    <source>
        <tissue evidence="1">Leaf</tissue>
    </source>
</reference>
<gene>
    <name evidence="1" type="ORF">G2W53_035170</name>
</gene>
<accession>A0A834SVC1</accession>
<dbReference type="Proteomes" id="UP000634136">
    <property type="component" value="Unassembled WGS sequence"/>
</dbReference>